<dbReference type="Pfam" id="PF02518">
    <property type="entry name" value="HATPase_c"/>
    <property type="match status" value="1"/>
</dbReference>
<dbReference type="Pfam" id="PF00072">
    <property type="entry name" value="Response_reg"/>
    <property type="match status" value="1"/>
</dbReference>
<dbReference type="Pfam" id="PF00512">
    <property type="entry name" value="HisKA"/>
    <property type="match status" value="1"/>
</dbReference>
<evidence type="ECO:0000256" key="8">
    <source>
        <dbReference type="ARBA" id="ARBA00022840"/>
    </source>
</evidence>
<evidence type="ECO:0000256" key="12">
    <source>
        <dbReference type="PROSITE-ProRule" id="PRU00110"/>
    </source>
</evidence>
<evidence type="ECO:0000256" key="11">
    <source>
        <dbReference type="ARBA" id="ARBA00023136"/>
    </source>
</evidence>
<evidence type="ECO:0000256" key="3">
    <source>
        <dbReference type="ARBA" id="ARBA00012438"/>
    </source>
</evidence>
<feature type="transmembrane region" description="Helical" evidence="15">
    <location>
        <begin position="17"/>
        <end position="38"/>
    </location>
</feature>
<dbReference type="SUPFAM" id="SSF55874">
    <property type="entry name" value="ATPase domain of HSP90 chaperone/DNA topoisomerase II/histidine kinase"/>
    <property type="match status" value="1"/>
</dbReference>
<dbReference type="Pfam" id="PF01627">
    <property type="entry name" value="Hpt"/>
    <property type="match status" value="1"/>
</dbReference>
<dbReference type="PROSITE" id="PS50109">
    <property type="entry name" value="HIS_KIN"/>
    <property type="match status" value="1"/>
</dbReference>
<dbReference type="SMART" id="SM00388">
    <property type="entry name" value="HisKA"/>
    <property type="match status" value="1"/>
</dbReference>
<feature type="modified residue" description="Phosphohistidine" evidence="12">
    <location>
        <position position="813"/>
    </location>
</feature>
<evidence type="ECO:0000256" key="5">
    <source>
        <dbReference type="ARBA" id="ARBA00022553"/>
    </source>
</evidence>
<evidence type="ECO:0000313" key="19">
    <source>
        <dbReference type="EMBL" id="MFC0239894.1"/>
    </source>
</evidence>
<sequence>MSELATSFRPRLKRSQIALRLVAIALIVSIMSTNVVFLSNLRESTVRTAESDLQRYNLTLAEEADRSFKSLDLVLSSVGDYLARRGVTDSESYRKAMSDYTTHMLLREKVSGLPQVDAVTMIDDRGKLLNFSRYWPIPEVNVSDRDYFKVLSADSNLETYISMPVRNRGTGAWSIYIARRLNDPNGNFIGLLLGAMSQQYFENFFAATALSPDTEISLVRSDDVVLASYPHREDSPQLATGGRAAVKAGGNVREAAAAGGNKARLRSARMLPNYPVLITVTQSEESALQSWQEMAMLLLVMSVLTSLIVLTGSIAIARWWNEQAVYAEAAEAASAAKSSFLAMMSHEIRTPMNAVLGLASNLLDTRLDAEQRQAVIGIHDAGDSLLEILDDILDFSKLEAGRLSLELIPFSPRKIVEHPLYVIGPRAAAKGLTIRTELSEELPEALMGDPGRIRQVMLNLISNAVKFTPSGTIVVAAECLANDGTSARIQWTVSDTGIGIDPEKIESLFSDFVQADSSIRRRFGGSGLGLAISRRLVEQMGGKISVTSTPGQGSTFRFALTFPVTADMPPSEEDHQAQYQQLSARIAAGGRPLRLLIVDDNPTNRAVAVGMLNEFAIQSNTACDGTEAITAATNFNYDVILMDMRMPEMDGLEATRAIRAKGGALATVPIIAFTANAFGEDKEACREAGMTDYIAKPVRKNVLVDAILRALPPPPATSASTNAAPTIVPPPAASDDRGPGGAAPSVALAPDGAAAPTRLYVGKTAFAHLVAEIGEDASRDVLAVFIRDTETRLRLFDTLAIPGDRRRIEREAHSLKSAAGTFGLDLLASLARDLERRAPDLSEADYVELVGRIKATFAAARQAPVGDDRLVECAA</sequence>
<evidence type="ECO:0000256" key="10">
    <source>
        <dbReference type="ARBA" id="ARBA00023012"/>
    </source>
</evidence>
<dbReference type="CDD" id="cd12914">
    <property type="entry name" value="PDC1_DGC_like"/>
    <property type="match status" value="1"/>
</dbReference>
<dbReference type="Gene3D" id="3.30.450.20">
    <property type="entry name" value="PAS domain"/>
    <property type="match status" value="2"/>
</dbReference>
<keyword evidence="20" id="KW-1185">Reference proteome</keyword>
<accession>A0ABV6ENU1</accession>
<dbReference type="Pfam" id="PF02743">
    <property type="entry name" value="dCache_1"/>
    <property type="match status" value="1"/>
</dbReference>
<evidence type="ECO:0000256" key="2">
    <source>
        <dbReference type="ARBA" id="ARBA00004651"/>
    </source>
</evidence>
<dbReference type="InterPro" id="IPR001789">
    <property type="entry name" value="Sig_transdc_resp-reg_receiver"/>
</dbReference>
<dbReference type="InterPro" id="IPR011006">
    <property type="entry name" value="CheY-like_superfamily"/>
</dbReference>
<keyword evidence="10" id="KW-0902">Two-component regulatory system</keyword>
<feature type="region of interest" description="Disordered" evidence="14">
    <location>
        <begin position="714"/>
        <end position="744"/>
    </location>
</feature>
<feature type="domain" description="Histidine kinase" evidence="16">
    <location>
        <begin position="343"/>
        <end position="564"/>
    </location>
</feature>
<dbReference type="Gene3D" id="3.30.565.10">
    <property type="entry name" value="Histidine kinase-like ATPase, C-terminal domain"/>
    <property type="match status" value="1"/>
</dbReference>
<dbReference type="SMART" id="SM00448">
    <property type="entry name" value="REC"/>
    <property type="match status" value="1"/>
</dbReference>
<dbReference type="SMART" id="SM00073">
    <property type="entry name" value="HPT"/>
    <property type="match status" value="1"/>
</dbReference>
<dbReference type="CDD" id="cd17546">
    <property type="entry name" value="REC_hyHK_CKI1_RcsC-like"/>
    <property type="match status" value="1"/>
</dbReference>
<dbReference type="InterPro" id="IPR005467">
    <property type="entry name" value="His_kinase_dom"/>
</dbReference>
<dbReference type="CDD" id="cd16922">
    <property type="entry name" value="HATPase_EvgS-ArcB-TorS-like"/>
    <property type="match status" value="1"/>
</dbReference>
<evidence type="ECO:0000256" key="1">
    <source>
        <dbReference type="ARBA" id="ARBA00000085"/>
    </source>
</evidence>
<evidence type="ECO:0000256" key="4">
    <source>
        <dbReference type="ARBA" id="ARBA00022475"/>
    </source>
</evidence>
<dbReference type="InterPro" id="IPR008207">
    <property type="entry name" value="Sig_transdc_His_kin_Hpt_dom"/>
</dbReference>
<dbReference type="CDD" id="cd12915">
    <property type="entry name" value="PDC2_DGC_like"/>
    <property type="match status" value="1"/>
</dbReference>
<dbReference type="CDD" id="cd00088">
    <property type="entry name" value="HPT"/>
    <property type="match status" value="1"/>
</dbReference>
<dbReference type="PROSITE" id="PS50110">
    <property type="entry name" value="RESPONSE_REGULATORY"/>
    <property type="match status" value="1"/>
</dbReference>
<dbReference type="EMBL" id="JBHLWM010000001">
    <property type="protein sequence ID" value="MFC0239894.1"/>
    <property type="molecule type" value="Genomic_DNA"/>
</dbReference>
<dbReference type="SUPFAM" id="SSF47384">
    <property type="entry name" value="Homodimeric domain of signal transducing histidine kinase"/>
    <property type="match status" value="1"/>
</dbReference>
<keyword evidence="4" id="KW-1003">Cell membrane</keyword>
<keyword evidence="5 13" id="KW-0597">Phosphoprotein</keyword>
<organism evidence="19 20">
    <name type="scientific">Rhodopseudomonas telluris</name>
    <dbReference type="NCBI Taxonomy" id="644215"/>
    <lineage>
        <taxon>Bacteria</taxon>
        <taxon>Pseudomonadati</taxon>
        <taxon>Pseudomonadota</taxon>
        <taxon>Alphaproteobacteria</taxon>
        <taxon>Hyphomicrobiales</taxon>
        <taxon>Nitrobacteraceae</taxon>
        <taxon>Rhodopseudomonas</taxon>
    </lineage>
</organism>
<dbReference type="SUPFAM" id="SSF47226">
    <property type="entry name" value="Histidine-containing phosphotransfer domain, HPT domain"/>
    <property type="match status" value="1"/>
</dbReference>
<comment type="subcellular location">
    <subcellularLocation>
        <location evidence="2">Cell membrane</location>
        <topology evidence="2">Multi-pass membrane protein</topology>
    </subcellularLocation>
</comment>
<keyword evidence="9 15" id="KW-1133">Transmembrane helix</keyword>
<dbReference type="InterPro" id="IPR003661">
    <property type="entry name" value="HisK_dim/P_dom"/>
</dbReference>
<gene>
    <name evidence="19" type="ORF">ACFFJ6_05420</name>
</gene>
<dbReference type="InterPro" id="IPR036890">
    <property type="entry name" value="HATPase_C_sf"/>
</dbReference>
<dbReference type="PROSITE" id="PS50894">
    <property type="entry name" value="HPT"/>
    <property type="match status" value="1"/>
</dbReference>
<keyword evidence="11 15" id="KW-0472">Membrane</keyword>
<protein>
    <recommendedName>
        <fullName evidence="3">histidine kinase</fullName>
        <ecNumber evidence="3">2.7.13.3</ecNumber>
    </recommendedName>
</protein>
<feature type="domain" description="Response regulatory" evidence="17">
    <location>
        <begin position="594"/>
        <end position="711"/>
    </location>
</feature>
<dbReference type="Gene3D" id="1.10.287.130">
    <property type="match status" value="1"/>
</dbReference>
<evidence type="ECO:0000259" key="17">
    <source>
        <dbReference type="PROSITE" id="PS50110"/>
    </source>
</evidence>
<evidence type="ECO:0000256" key="9">
    <source>
        <dbReference type="ARBA" id="ARBA00022989"/>
    </source>
</evidence>
<evidence type="ECO:0000256" key="6">
    <source>
        <dbReference type="ARBA" id="ARBA00022692"/>
    </source>
</evidence>
<evidence type="ECO:0000259" key="16">
    <source>
        <dbReference type="PROSITE" id="PS50109"/>
    </source>
</evidence>
<keyword evidence="7" id="KW-0547">Nucleotide-binding</keyword>
<feature type="domain" description="HPt" evidence="18">
    <location>
        <begin position="774"/>
        <end position="864"/>
    </location>
</feature>
<dbReference type="InterPro" id="IPR036097">
    <property type="entry name" value="HisK_dim/P_sf"/>
</dbReference>
<evidence type="ECO:0000256" key="7">
    <source>
        <dbReference type="ARBA" id="ARBA00022741"/>
    </source>
</evidence>
<dbReference type="PRINTS" id="PR00344">
    <property type="entry name" value="BCTRLSENSOR"/>
</dbReference>
<dbReference type="SMART" id="SM00387">
    <property type="entry name" value="HATPase_c"/>
    <property type="match status" value="1"/>
</dbReference>
<dbReference type="EC" id="2.7.13.3" evidence="3"/>
<dbReference type="PANTHER" id="PTHR45339">
    <property type="entry name" value="HYBRID SIGNAL TRANSDUCTION HISTIDINE KINASE J"/>
    <property type="match status" value="1"/>
</dbReference>
<name>A0ABV6ENU1_9BRAD</name>
<dbReference type="CDD" id="cd00082">
    <property type="entry name" value="HisKA"/>
    <property type="match status" value="1"/>
</dbReference>
<evidence type="ECO:0000313" key="20">
    <source>
        <dbReference type="Proteomes" id="UP001589775"/>
    </source>
</evidence>
<dbReference type="InterPro" id="IPR036641">
    <property type="entry name" value="HPT_dom_sf"/>
</dbReference>
<evidence type="ECO:0000256" key="13">
    <source>
        <dbReference type="PROSITE-ProRule" id="PRU00169"/>
    </source>
</evidence>
<comment type="caution">
    <text evidence="19">The sequence shown here is derived from an EMBL/GenBank/DDBJ whole genome shotgun (WGS) entry which is preliminary data.</text>
</comment>
<dbReference type="PANTHER" id="PTHR45339:SF1">
    <property type="entry name" value="HYBRID SIGNAL TRANSDUCTION HISTIDINE KINASE J"/>
    <property type="match status" value="1"/>
</dbReference>
<proteinExistence type="predicted"/>
<dbReference type="InterPro" id="IPR004358">
    <property type="entry name" value="Sig_transdc_His_kin-like_C"/>
</dbReference>
<dbReference type="RefSeq" id="WP_378385138.1">
    <property type="nucleotide sequence ID" value="NZ_JBHLWM010000001.1"/>
</dbReference>
<evidence type="ECO:0000259" key="18">
    <source>
        <dbReference type="PROSITE" id="PS50894"/>
    </source>
</evidence>
<keyword evidence="6 15" id="KW-0812">Transmembrane</keyword>
<dbReference type="InterPro" id="IPR033479">
    <property type="entry name" value="dCache_1"/>
</dbReference>
<evidence type="ECO:0000256" key="15">
    <source>
        <dbReference type="SAM" id="Phobius"/>
    </source>
</evidence>
<dbReference type="InterPro" id="IPR003594">
    <property type="entry name" value="HATPase_dom"/>
</dbReference>
<reference evidence="19 20" key="1">
    <citation type="submission" date="2024-09" db="EMBL/GenBank/DDBJ databases">
        <authorList>
            <person name="Sun Q."/>
            <person name="Mori K."/>
        </authorList>
    </citation>
    <scope>NUCLEOTIDE SEQUENCE [LARGE SCALE GENOMIC DNA]</scope>
    <source>
        <strain evidence="19 20">KCTC 23279</strain>
    </source>
</reference>
<comment type="catalytic activity">
    <reaction evidence="1">
        <text>ATP + protein L-histidine = ADP + protein N-phospho-L-histidine.</text>
        <dbReference type="EC" id="2.7.13.3"/>
    </reaction>
</comment>
<dbReference type="GO" id="GO:0005524">
    <property type="term" value="F:ATP binding"/>
    <property type="evidence" value="ECO:0007669"/>
    <property type="project" value="UniProtKB-KW"/>
</dbReference>
<dbReference type="Gene3D" id="3.40.50.2300">
    <property type="match status" value="1"/>
</dbReference>
<feature type="modified residue" description="4-aspartylphosphate" evidence="13">
    <location>
        <position position="643"/>
    </location>
</feature>
<dbReference type="Gene3D" id="1.20.120.160">
    <property type="entry name" value="HPT domain"/>
    <property type="match status" value="1"/>
</dbReference>
<evidence type="ECO:0000256" key="14">
    <source>
        <dbReference type="SAM" id="MobiDB-lite"/>
    </source>
</evidence>
<feature type="compositionally biased region" description="Low complexity" evidence="14">
    <location>
        <begin position="717"/>
        <end position="726"/>
    </location>
</feature>
<dbReference type="SUPFAM" id="SSF52172">
    <property type="entry name" value="CheY-like"/>
    <property type="match status" value="1"/>
</dbReference>
<keyword evidence="8 19" id="KW-0067">ATP-binding</keyword>
<dbReference type="Proteomes" id="UP001589775">
    <property type="component" value="Unassembled WGS sequence"/>
</dbReference>